<dbReference type="KEGG" id="shi:Shel_22600"/>
<gene>
    <name evidence="1" type="ordered locus">Shel_22600</name>
</gene>
<dbReference type="AlphaFoldDB" id="C7N148"/>
<proteinExistence type="predicted"/>
<keyword evidence="2" id="KW-1185">Reference proteome</keyword>
<dbReference type="eggNOG" id="ENOG5031UYG">
    <property type="taxonomic scope" value="Bacteria"/>
</dbReference>
<organism evidence="1 2">
    <name type="scientific">Slackia heliotrinireducens (strain ATCC 29202 / DSM 20476 / NCTC 11029 / RHS 1)</name>
    <name type="common">Peptococcus heliotrinreducens</name>
    <dbReference type="NCBI Taxonomy" id="471855"/>
    <lineage>
        <taxon>Bacteria</taxon>
        <taxon>Bacillati</taxon>
        <taxon>Actinomycetota</taxon>
        <taxon>Coriobacteriia</taxon>
        <taxon>Eggerthellales</taxon>
        <taxon>Eggerthellaceae</taxon>
        <taxon>Slackia</taxon>
    </lineage>
</organism>
<reference evidence="1 2" key="1">
    <citation type="journal article" date="2009" name="Stand. Genomic Sci.">
        <title>Complete genome sequence of Slackia heliotrinireducens type strain (RHS 1).</title>
        <authorList>
            <person name="Pukall R."/>
            <person name="Lapidus A."/>
            <person name="Nolan M."/>
            <person name="Copeland A."/>
            <person name="Glavina Del Rio T."/>
            <person name="Lucas S."/>
            <person name="Chen F."/>
            <person name="Tice H."/>
            <person name="Cheng J.F."/>
            <person name="Chertkov O."/>
            <person name="Bruce D."/>
            <person name="Goodwin L."/>
            <person name="Kuske C."/>
            <person name="Brettin T."/>
            <person name="Detter J.C."/>
            <person name="Han C."/>
            <person name="Pitluck S."/>
            <person name="Pati A."/>
            <person name="Mavrommatis K."/>
            <person name="Ivanova N."/>
            <person name="Ovchinnikova G."/>
            <person name="Chen A."/>
            <person name="Palaniappan K."/>
            <person name="Schneider S."/>
            <person name="Rohde M."/>
            <person name="Chain P."/>
            <person name="D'haeseleer P."/>
            <person name="Goker M."/>
            <person name="Bristow J."/>
            <person name="Eisen J.A."/>
            <person name="Markowitz V."/>
            <person name="Kyrpides N.C."/>
            <person name="Klenk H.P."/>
            <person name="Hugenholtz P."/>
        </authorList>
    </citation>
    <scope>NUCLEOTIDE SEQUENCE [LARGE SCALE GENOMIC DNA]</scope>
    <source>
        <strain evidence="2">ATCC 29202 / DSM 20476 / NCTC 11029 / RHS 1</strain>
    </source>
</reference>
<sequence length="70" mass="7639">MTSANGNDFFKMGALVAVGELFDMGMLGSSDDQRTEVRHFIRSFGVDSIEDVEGLGITGPYLADFVKVFE</sequence>
<dbReference type="Proteomes" id="UP000002026">
    <property type="component" value="Chromosome"/>
</dbReference>
<dbReference type="EMBL" id="CP001684">
    <property type="protein sequence ID" value="ACV23270.1"/>
    <property type="molecule type" value="Genomic_DNA"/>
</dbReference>
<name>C7N148_SLAHD</name>
<evidence type="ECO:0000313" key="1">
    <source>
        <dbReference type="EMBL" id="ACV23270.1"/>
    </source>
</evidence>
<evidence type="ECO:0000313" key="2">
    <source>
        <dbReference type="Proteomes" id="UP000002026"/>
    </source>
</evidence>
<protein>
    <submittedName>
        <fullName evidence="1">Uncharacterized protein</fullName>
    </submittedName>
</protein>
<accession>C7N148</accession>
<dbReference type="HOGENOM" id="CLU_2755745_0_0_11"/>